<dbReference type="Pfam" id="PF03466">
    <property type="entry name" value="LysR_substrate"/>
    <property type="match status" value="1"/>
</dbReference>
<name>A0ABY8C1J5_9MICO</name>
<keyword evidence="3" id="KW-0238">DNA-binding</keyword>
<evidence type="ECO:0000256" key="3">
    <source>
        <dbReference type="ARBA" id="ARBA00023125"/>
    </source>
</evidence>
<keyword evidence="2" id="KW-0805">Transcription regulation</keyword>
<keyword evidence="7" id="KW-1185">Reference proteome</keyword>
<protein>
    <submittedName>
        <fullName evidence="6">LysR family transcriptional regulator</fullName>
    </submittedName>
</protein>
<reference evidence="6 7" key="1">
    <citation type="submission" date="2023-03" db="EMBL/GenBank/DDBJ databases">
        <title>Genome sequence of Microbacterium sp. KACC 23027.</title>
        <authorList>
            <person name="Kim S."/>
            <person name="Heo J."/>
            <person name="Kwon S.-W."/>
        </authorList>
    </citation>
    <scope>NUCLEOTIDE SEQUENCE [LARGE SCALE GENOMIC DNA]</scope>
    <source>
        <strain evidence="6 7">KACC 23027</strain>
    </source>
</reference>
<evidence type="ECO:0000256" key="2">
    <source>
        <dbReference type="ARBA" id="ARBA00023015"/>
    </source>
</evidence>
<comment type="similarity">
    <text evidence="1">Belongs to the LysR transcriptional regulatory family.</text>
</comment>
<dbReference type="PANTHER" id="PTHR30419">
    <property type="entry name" value="HTH-TYPE TRANSCRIPTIONAL REGULATOR YBHD"/>
    <property type="match status" value="1"/>
</dbReference>
<dbReference type="RefSeq" id="WP_275278253.1">
    <property type="nucleotide sequence ID" value="NZ_CP119108.1"/>
</dbReference>
<keyword evidence="4" id="KW-0804">Transcription</keyword>
<accession>A0ABY8C1J5</accession>
<dbReference type="Gene3D" id="3.40.190.290">
    <property type="match status" value="1"/>
</dbReference>
<gene>
    <name evidence="6" type="ORF">PU630_17055</name>
</gene>
<sequence length="287" mass="30769">MELHQLHYFLAIVDSGTFTAAAEAVHVSQSGVSTQVRKLERELGVELLERSSRRVRLTAEGERLVPYARAAVAAVDEVRAAALDLRGLVSGTLRVGAVTGLAWPPLFDALAGMHAEHPGIDIRLQEGMSRELIERVREGSLDLAVAAWTDAAPDDLRASTVVDETLAVLVAPRHPWASRSRIHPAELTRVDLISLPPGTGARDALDAVIAREGTRVLPRWEVATPAYIEVLAARGLGVGVLNIVNARQWTTVKAVPIASPAARSALGVIWRPAPTHAARALLDRLVG</sequence>
<dbReference type="PROSITE" id="PS50931">
    <property type="entry name" value="HTH_LYSR"/>
    <property type="match status" value="1"/>
</dbReference>
<evidence type="ECO:0000313" key="6">
    <source>
        <dbReference type="EMBL" id="WEG08926.1"/>
    </source>
</evidence>
<dbReference type="Gene3D" id="1.10.10.10">
    <property type="entry name" value="Winged helix-like DNA-binding domain superfamily/Winged helix DNA-binding domain"/>
    <property type="match status" value="1"/>
</dbReference>
<evidence type="ECO:0000256" key="1">
    <source>
        <dbReference type="ARBA" id="ARBA00009437"/>
    </source>
</evidence>
<dbReference type="InterPro" id="IPR050950">
    <property type="entry name" value="HTH-type_LysR_regulators"/>
</dbReference>
<dbReference type="InterPro" id="IPR005119">
    <property type="entry name" value="LysR_subst-bd"/>
</dbReference>
<dbReference type="Proteomes" id="UP001214553">
    <property type="component" value="Chromosome"/>
</dbReference>
<evidence type="ECO:0000259" key="5">
    <source>
        <dbReference type="PROSITE" id="PS50931"/>
    </source>
</evidence>
<dbReference type="SUPFAM" id="SSF53850">
    <property type="entry name" value="Periplasmic binding protein-like II"/>
    <property type="match status" value="1"/>
</dbReference>
<dbReference type="InterPro" id="IPR036388">
    <property type="entry name" value="WH-like_DNA-bd_sf"/>
</dbReference>
<feature type="domain" description="HTH lysR-type" evidence="5">
    <location>
        <begin position="1"/>
        <end position="58"/>
    </location>
</feature>
<dbReference type="PRINTS" id="PR00039">
    <property type="entry name" value="HTHLYSR"/>
</dbReference>
<dbReference type="SUPFAM" id="SSF46785">
    <property type="entry name" value="Winged helix' DNA-binding domain"/>
    <property type="match status" value="1"/>
</dbReference>
<dbReference type="Pfam" id="PF00126">
    <property type="entry name" value="HTH_1"/>
    <property type="match status" value="1"/>
</dbReference>
<dbReference type="InterPro" id="IPR000847">
    <property type="entry name" value="LysR_HTH_N"/>
</dbReference>
<dbReference type="InterPro" id="IPR036390">
    <property type="entry name" value="WH_DNA-bd_sf"/>
</dbReference>
<organism evidence="6 7">
    <name type="scientific">Microbacterium horticulturae</name>
    <dbReference type="NCBI Taxonomy" id="3028316"/>
    <lineage>
        <taxon>Bacteria</taxon>
        <taxon>Bacillati</taxon>
        <taxon>Actinomycetota</taxon>
        <taxon>Actinomycetes</taxon>
        <taxon>Micrococcales</taxon>
        <taxon>Microbacteriaceae</taxon>
        <taxon>Microbacterium</taxon>
    </lineage>
</organism>
<evidence type="ECO:0000313" key="7">
    <source>
        <dbReference type="Proteomes" id="UP001214553"/>
    </source>
</evidence>
<proteinExistence type="inferred from homology"/>
<dbReference type="EMBL" id="CP119108">
    <property type="protein sequence ID" value="WEG08926.1"/>
    <property type="molecule type" value="Genomic_DNA"/>
</dbReference>
<evidence type="ECO:0000256" key="4">
    <source>
        <dbReference type="ARBA" id="ARBA00023163"/>
    </source>
</evidence>